<dbReference type="Proteomes" id="UP001140087">
    <property type="component" value="Unassembled WGS sequence"/>
</dbReference>
<dbReference type="EMBL" id="JANBUN010001885">
    <property type="protein sequence ID" value="KAJ2796404.1"/>
    <property type="molecule type" value="Genomic_DNA"/>
</dbReference>
<accession>A0ACC1KWP9</accession>
<proteinExistence type="predicted"/>
<evidence type="ECO:0000313" key="2">
    <source>
        <dbReference type="Proteomes" id="UP001140087"/>
    </source>
</evidence>
<sequence length="235" mass="24818">MRRARDALLICVLLAASCAGLAQFKSGVLVKNGAQTSCSLLVVDSKAAVVAASCLDYASNGKPDPSTKYEVYLDDGIDGKAAKYSVESITAQPNYNPTSFANNLAVLQYNAGGSVTWGNQFAPFPDLGFQSVVYSRRTVADLDQMKWDDAQEYSFPESTSTPFYRPDGDRGSCKGVATIPTALAFNVASTDATTGLSSPGLADCPAPYGILYVTYNSTTLLMGVHSHTFVKGGST</sequence>
<feature type="non-terminal residue" evidence="1">
    <location>
        <position position="235"/>
    </location>
</feature>
<reference evidence="1" key="1">
    <citation type="submission" date="2022-07" db="EMBL/GenBank/DDBJ databases">
        <title>Phylogenomic reconstructions and comparative analyses of Kickxellomycotina fungi.</title>
        <authorList>
            <person name="Reynolds N.K."/>
            <person name="Stajich J.E."/>
            <person name="Barry K."/>
            <person name="Grigoriev I.V."/>
            <person name="Crous P."/>
            <person name="Smith M.E."/>
        </authorList>
    </citation>
    <scope>NUCLEOTIDE SEQUENCE</scope>
    <source>
        <strain evidence="1">BCRC 34780</strain>
    </source>
</reference>
<organism evidence="1 2">
    <name type="scientific">Coemansia helicoidea</name>
    <dbReference type="NCBI Taxonomy" id="1286919"/>
    <lineage>
        <taxon>Eukaryota</taxon>
        <taxon>Fungi</taxon>
        <taxon>Fungi incertae sedis</taxon>
        <taxon>Zoopagomycota</taxon>
        <taxon>Kickxellomycotina</taxon>
        <taxon>Kickxellomycetes</taxon>
        <taxon>Kickxellales</taxon>
        <taxon>Kickxellaceae</taxon>
        <taxon>Coemansia</taxon>
    </lineage>
</organism>
<name>A0ACC1KWP9_9FUNG</name>
<gene>
    <name evidence="1" type="ORF">H4R21_004729</name>
</gene>
<protein>
    <submittedName>
        <fullName evidence="1">Uncharacterized protein</fullName>
    </submittedName>
</protein>
<evidence type="ECO:0000313" key="1">
    <source>
        <dbReference type="EMBL" id="KAJ2796404.1"/>
    </source>
</evidence>
<comment type="caution">
    <text evidence="1">The sequence shown here is derived from an EMBL/GenBank/DDBJ whole genome shotgun (WGS) entry which is preliminary data.</text>
</comment>
<keyword evidence="2" id="KW-1185">Reference proteome</keyword>